<gene>
    <name evidence="2" type="ORF">GALMADRAFT_1363313</name>
</gene>
<dbReference type="HOGENOM" id="CLU_383134_0_0_1"/>
<reference evidence="3" key="1">
    <citation type="journal article" date="2014" name="Proc. Natl. Acad. Sci. U.S.A.">
        <title>Extensive sampling of basidiomycete genomes demonstrates inadequacy of the white-rot/brown-rot paradigm for wood decay fungi.</title>
        <authorList>
            <person name="Riley R."/>
            <person name="Salamov A.A."/>
            <person name="Brown D.W."/>
            <person name="Nagy L.G."/>
            <person name="Floudas D."/>
            <person name="Held B.W."/>
            <person name="Levasseur A."/>
            <person name="Lombard V."/>
            <person name="Morin E."/>
            <person name="Otillar R."/>
            <person name="Lindquist E.A."/>
            <person name="Sun H."/>
            <person name="LaButti K.M."/>
            <person name="Schmutz J."/>
            <person name="Jabbour D."/>
            <person name="Luo H."/>
            <person name="Baker S.E."/>
            <person name="Pisabarro A.G."/>
            <person name="Walton J.D."/>
            <person name="Blanchette R.A."/>
            <person name="Henrissat B."/>
            <person name="Martin F."/>
            <person name="Cullen D."/>
            <person name="Hibbett D.S."/>
            <person name="Grigoriev I.V."/>
        </authorList>
    </citation>
    <scope>NUCLEOTIDE SEQUENCE [LARGE SCALE GENOMIC DNA]</scope>
    <source>
        <strain evidence="3">CBS 339.88</strain>
    </source>
</reference>
<feature type="transmembrane region" description="Helical" evidence="1">
    <location>
        <begin position="695"/>
        <end position="719"/>
    </location>
</feature>
<accession>A0A067T7Y2</accession>
<organism evidence="2 3">
    <name type="scientific">Galerina marginata (strain CBS 339.88)</name>
    <dbReference type="NCBI Taxonomy" id="685588"/>
    <lineage>
        <taxon>Eukaryota</taxon>
        <taxon>Fungi</taxon>
        <taxon>Dikarya</taxon>
        <taxon>Basidiomycota</taxon>
        <taxon>Agaricomycotina</taxon>
        <taxon>Agaricomycetes</taxon>
        <taxon>Agaricomycetidae</taxon>
        <taxon>Agaricales</taxon>
        <taxon>Agaricineae</taxon>
        <taxon>Strophariaceae</taxon>
        <taxon>Galerina</taxon>
    </lineage>
</organism>
<feature type="transmembrane region" description="Helical" evidence="1">
    <location>
        <begin position="168"/>
        <end position="192"/>
    </location>
</feature>
<dbReference type="EMBL" id="KL142373">
    <property type="protein sequence ID" value="KDR79256.1"/>
    <property type="molecule type" value="Genomic_DNA"/>
</dbReference>
<dbReference type="OrthoDB" id="3066754at2759"/>
<keyword evidence="1" id="KW-0812">Transmembrane</keyword>
<evidence type="ECO:0000313" key="3">
    <source>
        <dbReference type="Proteomes" id="UP000027222"/>
    </source>
</evidence>
<feature type="transmembrane region" description="Helical" evidence="1">
    <location>
        <begin position="97"/>
        <end position="119"/>
    </location>
</feature>
<proteinExistence type="predicted"/>
<evidence type="ECO:0000256" key="1">
    <source>
        <dbReference type="SAM" id="Phobius"/>
    </source>
</evidence>
<name>A0A067T7Y2_GALM3</name>
<keyword evidence="1" id="KW-1133">Transmembrane helix</keyword>
<keyword evidence="1" id="KW-0472">Membrane</keyword>
<dbReference type="AlphaFoldDB" id="A0A067T7Y2"/>
<sequence length="799" mass="86881">MSSQSPKSDSNFLLEEYKREISGASEGSLAGVLQLGQFTFSTTIRAYVPLVTDNTRMYGELSLHKYGDSAGFLTEQFKCWKDMIVISDKLTTGQVTFILRVIIQIFSYGGLFLIGLIILGNTPRLAPLDTHDILNRVVGKSTVTTTSLKWIFKRIFRRKQDPVPSSRLLLALTLSLCYGLFVSLSDIGFIGFHTCTVSGSSSQDFPASVKTDEDALAIVSANLINGTDPHTIKFYRCDSAQSVVINANLTERICSSWHNITFGQPPDVRILNSTDTDILMARSLAYDKNASDSQFVLNSYFMGASGEPIWESTIREGIAVFPHDTGVRMISGIPQLSKQQRVDIPKILVLEADIGCMTLGTLGQSNPLTVDEGKDYFIPDKIYNPDYNGPEVLRDPLRKAAGAIRDLMVPLFNTSDMDTNGYYTSFNRSYGLFSWQTIVDEFFLPDIGIPAPDVDVRDIMGNCATQIDQLLNISMPLPGSTSPPSFCVLYQLRGSFISGQSPVRAHKEMVCATTTQVNMASAIIEMDAVGLVTHNITRIPSDLHTVQADYFEIIPNTPAPGHNTWSTWDPIYRYTLSDNPAGLLNHYIYQEDSFGGATQEIFSHGAGGIGLAFARVGDTMLGISSAGEATIGIVDSTYFSATNFSPAVVTKLGGAVGASFLLTSVGYNGWAARGSTAFTVVSTGGQLATCYNSRFAAAFLPLVLAALTVLSWTFAMLIASGDYRVRATKRLNKMYGGLSPTIITPFAGKPPPDTLLAWETGPEPHLKPIVNGMTMVGAKSEMLVSHLINESSSGYGMEK</sequence>
<dbReference type="Proteomes" id="UP000027222">
    <property type="component" value="Unassembled WGS sequence"/>
</dbReference>
<keyword evidence="3" id="KW-1185">Reference proteome</keyword>
<evidence type="ECO:0000313" key="2">
    <source>
        <dbReference type="EMBL" id="KDR79256.1"/>
    </source>
</evidence>
<protein>
    <submittedName>
        <fullName evidence="2">Uncharacterized protein</fullName>
    </submittedName>
</protein>